<dbReference type="PROSITE" id="PS50102">
    <property type="entry name" value="RRM"/>
    <property type="match status" value="1"/>
</dbReference>
<evidence type="ECO:0000313" key="5">
    <source>
        <dbReference type="WBParaSite" id="snap_masked-unitig_21821-processed-gene-0.1-mRNA-1"/>
    </source>
</evidence>
<dbReference type="Gene3D" id="3.30.70.330">
    <property type="match status" value="1"/>
</dbReference>
<dbReference type="WBParaSite" id="snap_masked-unitig_21821-processed-gene-0.1-mRNA-1">
    <property type="protein sequence ID" value="snap_masked-unitig_21821-processed-gene-0.1-mRNA-1"/>
    <property type="gene ID" value="snap_masked-unitig_21821-processed-gene-0.1"/>
</dbReference>
<dbReference type="GO" id="GO:0005847">
    <property type="term" value="C:mRNA cleavage and polyadenylation specificity factor complex"/>
    <property type="evidence" value="ECO:0007669"/>
    <property type="project" value="TreeGrafter"/>
</dbReference>
<dbReference type="PANTHER" id="PTHR45735">
    <property type="entry name" value="CLEAVAGE STIMULATION FACTOR SUBUNIT 2"/>
    <property type="match status" value="1"/>
</dbReference>
<organism evidence="4 5">
    <name type="scientific">Macrostomum lignano</name>
    <dbReference type="NCBI Taxonomy" id="282301"/>
    <lineage>
        <taxon>Eukaryota</taxon>
        <taxon>Metazoa</taxon>
        <taxon>Spiralia</taxon>
        <taxon>Lophotrochozoa</taxon>
        <taxon>Platyhelminthes</taxon>
        <taxon>Rhabditophora</taxon>
        <taxon>Macrostomorpha</taxon>
        <taxon>Macrostomida</taxon>
        <taxon>Macrostomidae</taxon>
        <taxon>Macrostomum</taxon>
    </lineage>
</organism>
<evidence type="ECO:0000313" key="4">
    <source>
        <dbReference type="Proteomes" id="UP000095280"/>
    </source>
</evidence>
<dbReference type="Pfam" id="PF14327">
    <property type="entry name" value="CSTF2_hinge"/>
    <property type="match status" value="1"/>
</dbReference>
<proteinExistence type="predicted"/>
<dbReference type="AlphaFoldDB" id="A0A1I8JLW2"/>
<dbReference type="SMART" id="SM00360">
    <property type="entry name" value="RRM"/>
    <property type="match status" value="1"/>
</dbReference>
<dbReference type="InterPro" id="IPR000504">
    <property type="entry name" value="RRM_dom"/>
</dbReference>
<accession>A0A1I8JLW2</accession>
<dbReference type="SUPFAM" id="SSF54928">
    <property type="entry name" value="RNA-binding domain, RBD"/>
    <property type="match status" value="1"/>
</dbReference>
<sequence>QRAANASRTPARCSQPWRRPTTWASGGCGPGSACTTAQLTYANHAKLRSASVFCLRLFSTRAESRLRRLPAPAWCSVCARHSAHWNPHCAACGTVRHAAPACPAALPALQQMRQGQYIDSHGCRSASEDRLKEMFEQAGPVIGFRLVYDRETGKPKGYGFCEYKDLPTAQAALRNLQNIEFCGRPLRIGPAAGEQNQQQQQQQQDGQGHGPASPARLWTRLMGRRDKVDPKNAPEEISRAVASLPPEQMFELMRQMKHPARSSVRETRGRQGIGKNGYAFVTFKHEESVALCLRLF</sequence>
<feature type="domain" description="RRM" evidence="3">
    <location>
        <begin position="114"/>
        <end position="193"/>
    </location>
</feature>
<dbReference type="PANTHER" id="PTHR45735:SF2">
    <property type="entry name" value="CLEAVAGE STIMULATION FACTOR SUBUNIT 2"/>
    <property type="match status" value="1"/>
</dbReference>
<feature type="region of interest" description="Disordered" evidence="2">
    <location>
        <begin position="188"/>
        <end position="215"/>
    </location>
</feature>
<evidence type="ECO:0000256" key="1">
    <source>
        <dbReference type="PROSITE-ProRule" id="PRU00176"/>
    </source>
</evidence>
<evidence type="ECO:0000259" key="3">
    <source>
        <dbReference type="PROSITE" id="PS50102"/>
    </source>
</evidence>
<name>A0A1I8JLW2_9PLAT</name>
<dbReference type="Pfam" id="PF00076">
    <property type="entry name" value="RRM_1"/>
    <property type="match status" value="1"/>
</dbReference>
<feature type="compositionally biased region" description="Low complexity" evidence="2">
    <location>
        <begin position="193"/>
        <end position="206"/>
    </location>
</feature>
<dbReference type="InterPro" id="IPR035979">
    <property type="entry name" value="RBD_domain_sf"/>
</dbReference>
<dbReference type="InterPro" id="IPR025742">
    <property type="entry name" value="CSTF2_hinge"/>
</dbReference>
<dbReference type="GO" id="GO:0003729">
    <property type="term" value="F:mRNA binding"/>
    <property type="evidence" value="ECO:0007669"/>
    <property type="project" value="TreeGrafter"/>
</dbReference>
<keyword evidence="4" id="KW-1185">Reference proteome</keyword>
<dbReference type="InterPro" id="IPR012677">
    <property type="entry name" value="Nucleotide-bd_a/b_plait_sf"/>
</dbReference>
<reference evidence="5" key="1">
    <citation type="submission" date="2016-11" db="UniProtKB">
        <authorList>
            <consortium name="WormBaseParasite"/>
        </authorList>
    </citation>
    <scope>IDENTIFICATION</scope>
</reference>
<evidence type="ECO:0000256" key="2">
    <source>
        <dbReference type="SAM" id="MobiDB-lite"/>
    </source>
</evidence>
<keyword evidence="1" id="KW-0694">RNA-binding</keyword>
<protein>
    <submittedName>
        <fullName evidence="5">RRM domain-containing protein</fullName>
    </submittedName>
</protein>
<dbReference type="Proteomes" id="UP000095280">
    <property type="component" value="Unplaced"/>
</dbReference>